<feature type="compositionally biased region" description="Polar residues" evidence="1">
    <location>
        <begin position="187"/>
        <end position="201"/>
    </location>
</feature>
<evidence type="ECO:0000313" key="3">
    <source>
        <dbReference type="Proteomes" id="UP000005220"/>
    </source>
</evidence>
<proteinExistence type="predicted"/>
<sequence length="240" mass="26846">MSQAKIQILITDLSKDSFASKLPSAIEKKIFAEKFPELSEKLTYFTPLPFLNRIIIILKDEESASKIFKFLEDFIPTVDPNIKLYLTESLLVNSRPRAKSDDPFSRGNQAVPSSKPFLSLNTNPFNTGIASESLAVGSPSLSPDRSSLESPTLLKFSDNSKPYYYKEPLPKVPNDDEETGLPIDANDSFTPITSTTSTWSRLDTGDKRKNLRLDTDTNKNETRDDSPPKSPSITINHFTH</sequence>
<dbReference type="RefSeq" id="XP_003958351.1">
    <property type="nucleotide sequence ID" value="XM_003958302.1"/>
</dbReference>
<dbReference type="OrthoDB" id="4069757at2759"/>
<dbReference type="KEGG" id="kaf:KAFR_0G01820"/>
<dbReference type="Proteomes" id="UP000005220">
    <property type="component" value="Chromosome 7"/>
</dbReference>
<gene>
    <name evidence="2" type="primary">KAFR0G01820</name>
    <name evidence="2" type="ORF">KAFR_0G01820</name>
</gene>
<keyword evidence="3" id="KW-1185">Reference proteome</keyword>
<evidence type="ECO:0000313" key="2">
    <source>
        <dbReference type="EMBL" id="CCF59216.1"/>
    </source>
</evidence>
<feature type="region of interest" description="Disordered" evidence="1">
    <location>
        <begin position="96"/>
        <end position="117"/>
    </location>
</feature>
<feature type="region of interest" description="Disordered" evidence="1">
    <location>
        <begin position="165"/>
        <end position="240"/>
    </location>
</feature>
<reference evidence="2 3" key="1">
    <citation type="journal article" date="2011" name="Proc. Natl. Acad. Sci. U.S.A.">
        <title>Evolutionary erosion of yeast sex chromosomes by mating-type switching accidents.</title>
        <authorList>
            <person name="Gordon J.L."/>
            <person name="Armisen D."/>
            <person name="Proux-Wera E."/>
            <person name="Oheigeartaigh S.S."/>
            <person name="Byrne K.P."/>
            <person name="Wolfe K.H."/>
        </authorList>
    </citation>
    <scope>NUCLEOTIDE SEQUENCE [LARGE SCALE GENOMIC DNA]</scope>
    <source>
        <strain evidence="3">ATCC 22294 / BCRC 22015 / CBS 2517 / CECT 1963 / NBRC 1671 / NRRL Y-8276</strain>
    </source>
</reference>
<accession>H2AXW6</accession>
<dbReference type="AlphaFoldDB" id="H2AXW6"/>
<dbReference type="HOGENOM" id="CLU_085163_0_0_1"/>
<dbReference type="GeneID" id="13887196"/>
<name>H2AXW6_KAZAF</name>
<feature type="compositionally biased region" description="Basic and acidic residues" evidence="1">
    <location>
        <begin position="203"/>
        <end position="227"/>
    </location>
</feature>
<dbReference type="InParanoid" id="H2AXW6"/>
<dbReference type="FunCoup" id="H2AXW6">
    <property type="interactions" value="123"/>
</dbReference>
<organism evidence="2 3">
    <name type="scientific">Kazachstania africana (strain ATCC 22294 / BCRC 22015 / CBS 2517 / CECT 1963 / NBRC 1671 / NRRL Y-8276)</name>
    <name type="common">Yeast</name>
    <name type="synonym">Kluyveromyces africanus</name>
    <dbReference type="NCBI Taxonomy" id="1071382"/>
    <lineage>
        <taxon>Eukaryota</taxon>
        <taxon>Fungi</taxon>
        <taxon>Dikarya</taxon>
        <taxon>Ascomycota</taxon>
        <taxon>Saccharomycotina</taxon>
        <taxon>Saccharomycetes</taxon>
        <taxon>Saccharomycetales</taxon>
        <taxon>Saccharomycetaceae</taxon>
        <taxon>Kazachstania</taxon>
    </lineage>
</organism>
<dbReference type="EMBL" id="HE650827">
    <property type="protein sequence ID" value="CCF59216.1"/>
    <property type="molecule type" value="Genomic_DNA"/>
</dbReference>
<protein>
    <submittedName>
        <fullName evidence="2">Uncharacterized protein</fullName>
    </submittedName>
</protein>
<evidence type="ECO:0000256" key="1">
    <source>
        <dbReference type="SAM" id="MobiDB-lite"/>
    </source>
</evidence>
<feature type="compositionally biased region" description="Polar residues" evidence="1">
    <location>
        <begin position="231"/>
        <end position="240"/>
    </location>
</feature>
<dbReference type="eggNOG" id="ENOG502S1FA">
    <property type="taxonomic scope" value="Eukaryota"/>
</dbReference>